<dbReference type="GO" id="GO:0016787">
    <property type="term" value="F:hydrolase activity"/>
    <property type="evidence" value="ECO:0007669"/>
    <property type="project" value="UniProtKB-KW"/>
</dbReference>
<dbReference type="Pfam" id="PF07722">
    <property type="entry name" value="Peptidase_C26"/>
    <property type="match status" value="1"/>
</dbReference>
<comment type="caution">
    <text evidence="1">The sequence shown here is derived from an EMBL/GenBank/DDBJ whole genome shotgun (WGS) entry which is preliminary data.</text>
</comment>
<sequence length="116" mass="13515">MKNLEGVNAERHHQEMKGIIGTKAVHTIQLEEDCRAFQWLQQKNVDVNSFHRQVIDQVGEGLVVSAWSDDGYPEWIEGAGDQWIVGTQFHPEQLVKNDERWGRLFIAFREATKERR</sequence>
<dbReference type="Proteomes" id="UP001225646">
    <property type="component" value="Unassembled WGS sequence"/>
</dbReference>
<protein>
    <submittedName>
        <fullName evidence="1">Gamma-glutamyl-gamma-aminobutyrate hydrolase PuuD</fullName>
    </submittedName>
</protein>
<keyword evidence="1" id="KW-0378">Hydrolase</keyword>
<dbReference type="Gene3D" id="3.40.50.880">
    <property type="match status" value="1"/>
</dbReference>
<organism evidence="1 2">
    <name type="scientific">Aeribacillus alveayuensis</name>
    <dbReference type="NCBI Taxonomy" id="279215"/>
    <lineage>
        <taxon>Bacteria</taxon>
        <taxon>Bacillati</taxon>
        <taxon>Bacillota</taxon>
        <taxon>Bacilli</taxon>
        <taxon>Bacillales</taxon>
        <taxon>Bacillaceae</taxon>
        <taxon>Aeribacillus</taxon>
    </lineage>
</organism>
<accession>A0ABT9VLV8</accession>
<proteinExistence type="predicted"/>
<dbReference type="SUPFAM" id="SSF52317">
    <property type="entry name" value="Class I glutamine amidotransferase-like"/>
    <property type="match status" value="1"/>
</dbReference>
<dbReference type="InterPro" id="IPR011697">
    <property type="entry name" value="Peptidase_C26"/>
</dbReference>
<name>A0ABT9VLV8_9BACI</name>
<dbReference type="EMBL" id="JAUSTR010000002">
    <property type="protein sequence ID" value="MDQ0161884.1"/>
    <property type="molecule type" value="Genomic_DNA"/>
</dbReference>
<gene>
    <name evidence="1" type="ORF">J2S06_000958</name>
</gene>
<evidence type="ECO:0000313" key="1">
    <source>
        <dbReference type="EMBL" id="MDQ0161884.1"/>
    </source>
</evidence>
<dbReference type="InterPro" id="IPR029062">
    <property type="entry name" value="Class_I_gatase-like"/>
</dbReference>
<evidence type="ECO:0000313" key="2">
    <source>
        <dbReference type="Proteomes" id="UP001225646"/>
    </source>
</evidence>
<keyword evidence="2" id="KW-1185">Reference proteome</keyword>
<reference evidence="1 2" key="1">
    <citation type="submission" date="2023-07" db="EMBL/GenBank/DDBJ databases">
        <title>Genomic Encyclopedia of Type Strains, Phase IV (KMG-IV): sequencing the most valuable type-strain genomes for metagenomic binning, comparative biology and taxonomic classification.</title>
        <authorList>
            <person name="Goeker M."/>
        </authorList>
    </citation>
    <scope>NUCLEOTIDE SEQUENCE [LARGE SCALE GENOMIC DNA]</scope>
    <source>
        <strain evidence="1 2">DSM 19092</strain>
    </source>
</reference>